<protein>
    <recommendedName>
        <fullName evidence="2">Cytochrome b5 heme-binding domain-containing protein</fullName>
    </recommendedName>
</protein>
<organism evidence="3 4">
    <name type="scientific">Loxostege sticticalis</name>
    <name type="common">Beet webworm moth</name>
    <dbReference type="NCBI Taxonomy" id="481309"/>
    <lineage>
        <taxon>Eukaryota</taxon>
        <taxon>Metazoa</taxon>
        <taxon>Ecdysozoa</taxon>
        <taxon>Arthropoda</taxon>
        <taxon>Hexapoda</taxon>
        <taxon>Insecta</taxon>
        <taxon>Pterygota</taxon>
        <taxon>Neoptera</taxon>
        <taxon>Endopterygota</taxon>
        <taxon>Lepidoptera</taxon>
        <taxon>Glossata</taxon>
        <taxon>Ditrysia</taxon>
        <taxon>Pyraloidea</taxon>
        <taxon>Crambidae</taxon>
        <taxon>Pyraustinae</taxon>
        <taxon>Loxostege</taxon>
    </lineage>
</organism>
<keyword evidence="4" id="KW-1185">Reference proteome</keyword>
<dbReference type="Gene3D" id="3.10.120.10">
    <property type="entry name" value="Cytochrome b5-like heme/steroid binding domain"/>
    <property type="match status" value="1"/>
</dbReference>
<gene>
    <name evidence="3" type="ORF">ABMA27_014153</name>
</gene>
<dbReference type="Pfam" id="PF00173">
    <property type="entry name" value="Cyt-b5"/>
    <property type="match status" value="1"/>
</dbReference>
<dbReference type="EMBL" id="JBEUOH010000005">
    <property type="protein sequence ID" value="KAL0894113.1"/>
    <property type="molecule type" value="Genomic_DNA"/>
</dbReference>
<proteinExistence type="inferred from homology"/>
<dbReference type="PANTHER" id="PTHR10281:SF4">
    <property type="entry name" value="NEUFERRICIN"/>
    <property type="match status" value="1"/>
</dbReference>
<evidence type="ECO:0000313" key="4">
    <source>
        <dbReference type="Proteomes" id="UP001549920"/>
    </source>
</evidence>
<dbReference type="InterPro" id="IPR050577">
    <property type="entry name" value="MAPR/NEUFC/NENF-like"/>
</dbReference>
<feature type="domain" description="Cytochrome b5 heme-binding" evidence="2">
    <location>
        <begin position="46"/>
        <end position="142"/>
    </location>
</feature>
<dbReference type="SMART" id="SM01117">
    <property type="entry name" value="Cyt-b5"/>
    <property type="match status" value="1"/>
</dbReference>
<evidence type="ECO:0000259" key="2">
    <source>
        <dbReference type="SMART" id="SM01117"/>
    </source>
</evidence>
<dbReference type="InterPro" id="IPR036400">
    <property type="entry name" value="Cyt_B5-like_heme/steroid_sf"/>
</dbReference>
<sequence>MGKVINLVLTVVVIVFGVLFRDSLESYYKKIRNTFVPHNNKGKNVYTLEELAQYNGQDQSEVYLALMGTIFDVTKGTKHYGKGSSYHYFVGKDGSRAFITGNFKDEGQDKDHILDLTCDELMVLLNWKKTFKEKYKQVGYLIGRYFNLEGKPTEYNRQFSERIENCKVQKAIEQKEKSKYPPCNISWSADEGSRVWCTTSSGGITRSWTGVPRQLYSPGAEKPRCVCVNVTTDDSTAGMFKEYENCPKTATSCVIDA</sequence>
<evidence type="ECO:0000256" key="1">
    <source>
        <dbReference type="ARBA" id="ARBA00038357"/>
    </source>
</evidence>
<dbReference type="SUPFAM" id="SSF55856">
    <property type="entry name" value="Cytochrome b5-like heme/steroid binding domain"/>
    <property type="match status" value="1"/>
</dbReference>
<comment type="caution">
    <text evidence="3">The sequence shown here is derived from an EMBL/GenBank/DDBJ whole genome shotgun (WGS) entry which is preliminary data.</text>
</comment>
<comment type="similarity">
    <text evidence="1">Belongs to the cytochrome b5 family. MAPR subfamily.</text>
</comment>
<reference evidence="3 4" key="1">
    <citation type="submission" date="2024-06" db="EMBL/GenBank/DDBJ databases">
        <title>A chromosome-level genome assembly of beet webworm, Loxostege sticticalis.</title>
        <authorList>
            <person name="Zhang Y."/>
        </authorList>
    </citation>
    <scope>NUCLEOTIDE SEQUENCE [LARGE SCALE GENOMIC DNA]</scope>
    <source>
        <strain evidence="3">AQ026</strain>
        <tissue evidence="3">Whole body</tissue>
    </source>
</reference>
<dbReference type="InterPro" id="IPR001199">
    <property type="entry name" value="Cyt_B5-like_heme/steroid-bd"/>
</dbReference>
<dbReference type="Proteomes" id="UP001549920">
    <property type="component" value="Unassembled WGS sequence"/>
</dbReference>
<evidence type="ECO:0000313" key="3">
    <source>
        <dbReference type="EMBL" id="KAL0894113.1"/>
    </source>
</evidence>
<accession>A0ABR3ICX4</accession>
<dbReference type="PANTHER" id="PTHR10281">
    <property type="entry name" value="MEMBRANE-ASSOCIATED PROGESTERONE RECEPTOR COMPONENT-RELATED"/>
    <property type="match status" value="1"/>
</dbReference>
<name>A0ABR3ICX4_LOXSC</name>